<reference evidence="7" key="1">
    <citation type="submission" date="2023-06" db="EMBL/GenBank/DDBJ databases">
        <title>Conoideocrella luteorostrata (Hypocreales: Clavicipitaceae), a potential biocontrol fungus for elongate hemlock scale in United States Christmas tree production areas.</title>
        <authorList>
            <person name="Barrett H."/>
            <person name="Lovett B."/>
            <person name="Macias A.M."/>
            <person name="Stajich J.E."/>
            <person name="Kasson M.T."/>
        </authorList>
    </citation>
    <scope>NUCLEOTIDE SEQUENCE</scope>
    <source>
        <strain evidence="7">ARSEF 14590</strain>
    </source>
</reference>
<dbReference type="EMBL" id="JASWJB010000007">
    <property type="protein sequence ID" value="KAK2616288.1"/>
    <property type="molecule type" value="Genomic_DNA"/>
</dbReference>
<feature type="domain" description="FAD-binding PCMH-type" evidence="6">
    <location>
        <begin position="69"/>
        <end position="242"/>
    </location>
</feature>
<evidence type="ECO:0000259" key="6">
    <source>
        <dbReference type="PROSITE" id="PS51387"/>
    </source>
</evidence>
<dbReference type="GO" id="GO:0071949">
    <property type="term" value="F:FAD binding"/>
    <property type="evidence" value="ECO:0007669"/>
    <property type="project" value="InterPro"/>
</dbReference>
<keyword evidence="4" id="KW-0560">Oxidoreductase</keyword>
<sequence>MYYLWAVAALSAIVNAAVTPDTDTVCTALYSKFPELLVWDPIEPKGVVTLGKAATYTNTLHDYWNSASAGNRPACGFFPANADQVSFAVKVLNAYPAVQFALKGGGHNPNLGFSSVKEGVLIAFRPNSKYAIPSPDGKSIEVGPGCKWEDVYGALDPLGKAVVGGRLGNVGVPGLLLGGGLSYLSAQYGLACDNIISYECVLANGTVVTASETSHPELYFALKGGGNQFAIVTKFVLKTFNIGKNGKIWGGVRTYTEDKSEEILSAITNFVAKNTDPKAAIIPTFDFFSAVGINAPAIVVFYFYDGLQVPAGVFDEFNAVKSLTDDTKVKSYPEMAQEVLGGEYEALRFQIRENTFPNMPPTQMKLFLNDHFNLMKKKSQEAALKDLLDFKLFSFAIQPMPRGIAKASQDAGGDALGLRPENGDRVWIEYDIAWLSPLCDGKCPPYFANVVDQHHDLHKEKYSGIYPTNYESGDLEYLSYNPIFMNDAMEGQDVLRSYGNETYARLLSTHEAYDPHGFFAERQGGFKFT</sequence>
<evidence type="ECO:0000256" key="2">
    <source>
        <dbReference type="ARBA" id="ARBA00022630"/>
    </source>
</evidence>
<dbReference type="SUPFAM" id="SSF56176">
    <property type="entry name" value="FAD-binding/transporter-associated domain-like"/>
    <property type="match status" value="1"/>
</dbReference>
<comment type="caution">
    <text evidence="7">The sequence shown here is derived from an EMBL/GenBank/DDBJ whole genome shotgun (WGS) entry which is preliminary data.</text>
</comment>
<evidence type="ECO:0000313" key="7">
    <source>
        <dbReference type="EMBL" id="KAK2616288.1"/>
    </source>
</evidence>
<dbReference type="InterPro" id="IPR016166">
    <property type="entry name" value="FAD-bd_PCMH"/>
</dbReference>
<keyword evidence="2" id="KW-0285">Flavoprotein</keyword>
<dbReference type="PROSITE" id="PS51387">
    <property type="entry name" value="FAD_PCMH"/>
    <property type="match status" value="1"/>
</dbReference>
<evidence type="ECO:0000256" key="4">
    <source>
        <dbReference type="ARBA" id="ARBA00023002"/>
    </source>
</evidence>
<dbReference type="InterPro" id="IPR006094">
    <property type="entry name" value="Oxid_FAD_bind_N"/>
</dbReference>
<dbReference type="InterPro" id="IPR016169">
    <property type="entry name" value="FAD-bd_PCMH_sub2"/>
</dbReference>
<keyword evidence="3" id="KW-0274">FAD</keyword>
<dbReference type="Gene3D" id="3.30.465.10">
    <property type="match status" value="1"/>
</dbReference>
<protein>
    <recommendedName>
        <fullName evidence="6">FAD-binding PCMH-type domain-containing protein</fullName>
    </recommendedName>
</protein>
<feature type="signal peptide" evidence="5">
    <location>
        <begin position="1"/>
        <end position="16"/>
    </location>
</feature>
<dbReference type="Gene3D" id="3.40.462.20">
    <property type="match status" value="1"/>
</dbReference>
<dbReference type="Gene3D" id="3.30.43.10">
    <property type="entry name" value="Uridine Diphospho-n-acetylenolpyruvylglucosamine Reductase, domain 2"/>
    <property type="match status" value="1"/>
</dbReference>
<accession>A0AAJ0CY99</accession>
<evidence type="ECO:0000313" key="8">
    <source>
        <dbReference type="Proteomes" id="UP001251528"/>
    </source>
</evidence>
<organism evidence="7 8">
    <name type="scientific">Conoideocrella luteorostrata</name>
    <dbReference type="NCBI Taxonomy" id="1105319"/>
    <lineage>
        <taxon>Eukaryota</taxon>
        <taxon>Fungi</taxon>
        <taxon>Dikarya</taxon>
        <taxon>Ascomycota</taxon>
        <taxon>Pezizomycotina</taxon>
        <taxon>Sordariomycetes</taxon>
        <taxon>Hypocreomycetidae</taxon>
        <taxon>Hypocreales</taxon>
        <taxon>Clavicipitaceae</taxon>
        <taxon>Conoideocrella</taxon>
    </lineage>
</organism>
<dbReference type="Proteomes" id="UP001251528">
    <property type="component" value="Unassembled WGS sequence"/>
</dbReference>
<feature type="chain" id="PRO_5042595769" description="FAD-binding PCMH-type domain-containing protein" evidence="5">
    <location>
        <begin position="17"/>
        <end position="529"/>
    </location>
</feature>
<proteinExistence type="inferred from homology"/>
<evidence type="ECO:0000256" key="5">
    <source>
        <dbReference type="SAM" id="SignalP"/>
    </source>
</evidence>
<evidence type="ECO:0000256" key="3">
    <source>
        <dbReference type="ARBA" id="ARBA00022827"/>
    </source>
</evidence>
<keyword evidence="8" id="KW-1185">Reference proteome</keyword>
<evidence type="ECO:0000256" key="1">
    <source>
        <dbReference type="ARBA" id="ARBA00005466"/>
    </source>
</evidence>
<dbReference type="Pfam" id="PF01565">
    <property type="entry name" value="FAD_binding_4"/>
    <property type="match status" value="1"/>
</dbReference>
<keyword evidence="5" id="KW-0732">Signal</keyword>
<gene>
    <name evidence="7" type="ORF">QQS21_000722</name>
</gene>
<dbReference type="PANTHER" id="PTHR42973">
    <property type="entry name" value="BINDING OXIDOREDUCTASE, PUTATIVE (AFU_ORTHOLOGUE AFUA_1G17690)-RELATED"/>
    <property type="match status" value="1"/>
</dbReference>
<dbReference type="GO" id="GO:0016491">
    <property type="term" value="F:oxidoreductase activity"/>
    <property type="evidence" value="ECO:0007669"/>
    <property type="project" value="UniProtKB-KW"/>
</dbReference>
<dbReference type="InterPro" id="IPR050416">
    <property type="entry name" value="FAD-linked_Oxidoreductase"/>
</dbReference>
<dbReference type="InterPro" id="IPR016167">
    <property type="entry name" value="FAD-bd_PCMH_sub1"/>
</dbReference>
<dbReference type="AlphaFoldDB" id="A0AAJ0CY99"/>
<dbReference type="PANTHER" id="PTHR42973:SF13">
    <property type="entry name" value="FAD-BINDING PCMH-TYPE DOMAIN-CONTAINING PROTEIN"/>
    <property type="match status" value="1"/>
</dbReference>
<dbReference type="InterPro" id="IPR036318">
    <property type="entry name" value="FAD-bd_PCMH-like_sf"/>
</dbReference>
<comment type="similarity">
    <text evidence="1">Belongs to the oxygen-dependent FAD-linked oxidoreductase family.</text>
</comment>
<name>A0AAJ0CY99_9HYPO</name>